<feature type="compositionally biased region" description="Basic and acidic residues" evidence="1">
    <location>
        <begin position="432"/>
        <end position="443"/>
    </location>
</feature>
<keyword evidence="2" id="KW-0812">Transmembrane</keyword>
<keyword evidence="4" id="KW-1185">Reference proteome</keyword>
<evidence type="ECO:0000313" key="4">
    <source>
        <dbReference type="Proteomes" id="UP000053477"/>
    </source>
</evidence>
<dbReference type="Proteomes" id="UP000053477">
    <property type="component" value="Unassembled WGS sequence"/>
</dbReference>
<dbReference type="AlphaFoldDB" id="A0A0H2RUI6"/>
<feature type="compositionally biased region" description="Pro residues" evidence="1">
    <location>
        <begin position="337"/>
        <end position="348"/>
    </location>
</feature>
<dbReference type="InParanoid" id="A0A0H2RUI6"/>
<feature type="transmembrane region" description="Helical" evidence="2">
    <location>
        <begin position="7"/>
        <end position="27"/>
    </location>
</feature>
<keyword evidence="2" id="KW-1133">Transmembrane helix</keyword>
<name>A0A0H2RUI6_9AGAM</name>
<gene>
    <name evidence="3" type="ORF">SCHPADRAFT_383551</name>
</gene>
<evidence type="ECO:0000313" key="3">
    <source>
        <dbReference type="EMBL" id="KLO13113.1"/>
    </source>
</evidence>
<dbReference type="EMBL" id="KQ085965">
    <property type="protein sequence ID" value="KLO13113.1"/>
    <property type="molecule type" value="Genomic_DNA"/>
</dbReference>
<protein>
    <submittedName>
        <fullName evidence="3">Uncharacterized protein</fullName>
    </submittedName>
</protein>
<feature type="region of interest" description="Disordered" evidence="1">
    <location>
        <begin position="165"/>
        <end position="214"/>
    </location>
</feature>
<evidence type="ECO:0000256" key="2">
    <source>
        <dbReference type="SAM" id="Phobius"/>
    </source>
</evidence>
<accession>A0A0H2RUI6</accession>
<reference evidence="3 4" key="1">
    <citation type="submission" date="2015-04" db="EMBL/GenBank/DDBJ databases">
        <title>Complete genome sequence of Schizopora paradoxa KUC8140, a cosmopolitan wood degrader in East Asia.</title>
        <authorList>
            <consortium name="DOE Joint Genome Institute"/>
            <person name="Min B."/>
            <person name="Park H."/>
            <person name="Jang Y."/>
            <person name="Kim J.-J."/>
            <person name="Kim K.H."/>
            <person name="Pangilinan J."/>
            <person name="Lipzen A."/>
            <person name="Riley R."/>
            <person name="Grigoriev I.V."/>
            <person name="Spatafora J.W."/>
            <person name="Choi I.-G."/>
        </authorList>
    </citation>
    <scope>NUCLEOTIDE SEQUENCE [LARGE SCALE GENOMIC DNA]</scope>
    <source>
        <strain evidence="3 4">KUC8140</strain>
    </source>
</reference>
<keyword evidence="2" id="KW-0472">Membrane</keyword>
<feature type="compositionally biased region" description="Basic and acidic residues" evidence="1">
    <location>
        <begin position="358"/>
        <end position="367"/>
    </location>
</feature>
<sequence>MRADISSFTAMILDVFSSLFYVAYISLCASIDLVRSVWSKPDILLSVHEVVEEVRDSSIECVRFVIPYLTLPRVALAWARTTKDWAGARVIARRMQMQADPIIEANVPEVVEPQATANAERKTVAFSSLPDFIPCVDPSPSPSPSIPFKFDFNFAKRRDVPAFFGSPNSTSGAKSPLSLSESKKEGSAVRSKSNSPRHRLAPSPPSTIPFPDARSIHPQSSFEYYPRYPRYPAMYVPLLQPHQPYLQADFGMAAVNEDRARAIERLRLAMATREQNFLMAQQFRTRNPTGKAAGLGLLLNQPRTPTKALQFSYPLRVKQEETPVSLEFNVKENHAPNPSPKVSSPPPAHKISKKPNSKSKEQAKPKDGQTQPHHGRRRGPRFFRAAKADAAAKKSKKNQKAIGDVVPERKKSASTQQAGFKSDLRATAPEFVMRKTLNDKTNA</sequence>
<feature type="region of interest" description="Disordered" evidence="1">
    <location>
        <begin position="329"/>
        <end position="443"/>
    </location>
</feature>
<proteinExistence type="predicted"/>
<organism evidence="3 4">
    <name type="scientific">Schizopora paradoxa</name>
    <dbReference type="NCBI Taxonomy" id="27342"/>
    <lineage>
        <taxon>Eukaryota</taxon>
        <taxon>Fungi</taxon>
        <taxon>Dikarya</taxon>
        <taxon>Basidiomycota</taxon>
        <taxon>Agaricomycotina</taxon>
        <taxon>Agaricomycetes</taxon>
        <taxon>Hymenochaetales</taxon>
        <taxon>Schizoporaceae</taxon>
        <taxon>Schizopora</taxon>
    </lineage>
</organism>
<evidence type="ECO:0000256" key="1">
    <source>
        <dbReference type="SAM" id="MobiDB-lite"/>
    </source>
</evidence>